<dbReference type="GO" id="GO:0006281">
    <property type="term" value="P:DNA repair"/>
    <property type="evidence" value="ECO:0007669"/>
    <property type="project" value="UniProtKB-KW"/>
</dbReference>
<reference evidence="19" key="1">
    <citation type="thesis" date="2020" institute="ProQuest LLC" country="789 East Eisenhower Parkway, Ann Arbor, MI, USA">
        <title>Comparative Genomics and Chromosome Evolution.</title>
        <authorList>
            <person name="Mudd A.B."/>
        </authorList>
    </citation>
    <scope>NUCLEOTIDE SEQUENCE</scope>
    <source>
        <strain evidence="19">237g6f4</strain>
        <tissue evidence="19">Blood</tissue>
    </source>
</reference>
<evidence type="ECO:0000256" key="6">
    <source>
        <dbReference type="ARBA" id="ARBA00022723"/>
    </source>
</evidence>
<sequence>MLRPRKDLVETLLHEMIHALLFVTDNNKDHDGHGPEFHKHMNRINGLTGSKISVYHSFHDEVEEYRKHWWRCNGPCTQRPPYYGYVKRAMNRAPSKLDPWWAEHQRSCGGTYIKVKEPEKKTGKDKKKEDPSVGQPSSVPEVKGKPEGGDIRSFFAFSGTGYRLGESSQVSSLVKVNSALPSSSKALTNSPWKPVQTTSALSSITKSINPRPNLPKVSVANTKAFKNINGSPIRVPVNGKNISKPSGSKLGTLDGFTQKRLSFPIPTSSQGAPSTVSTSRGPSHDESQDRPPKRPRLDNAPGGGSFREVIVLEDDSSSSNPTAGQNNQGKMVNCPVCGTKVSEPKINEHLDNCLNS</sequence>
<dbReference type="GO" id="GO:0006508">
    <property type="term" value="P:proteolysis"/>
    <property type="evidence" value="ECO:0007669"/>
    <property type="project" value="UniProtKB-KW"/>
</dbReference>
<dbReference type="EMBL" id="WNYA01000006">
    <property type="protein sequence ID" value="KAG8566516.1"/>
    <property type="molecule type" value="Genomic_DNA"/>
</dbReference>
<evidence type="ECO:0000256" key="16">
    <source>
        <dbReference type="PROSITE-ProRule" id="PRU01256"/>
    </source>
</evidence>
<dbReference type="SMART" id="SM00734">
    <property type="entry name" value="ZnF_Rad18"/>
    <property type="match status" value="1"/>
</dbReference>
<keyword evidence="9" id="KW-0378">Hydrolase</keyword>
<evidence type="ECO:0000256" key="1">
    <source>
        <dbReference type="ARBA" id="ARBA00004123"/>
    </source>
</evidence>
<proteinExistence type="inferred from homology"/>
<evidence type="ECO:0000256" key="15">
    <source>
        <dbReference type="ARBA" id="ARBA00030396"/>
    </source>
</evidence>
<dbReference type="FunFam" id="3.30.160.60:FF:000331">
    <property type="entry name" value="E3 ubiquitin-protein ligase RAD18"/>
    <property type="match status" value="1"/>
</dbReference>
<dbReference type="GO" id="GO:0005694">
    <property type="term" value="C:chromosome"/>
    <property type="evidence" value="ECO:0007669"/>
    <property type="project" value="UniProtKB-SubCell"/>
</dbReference>
<feature type="region of interest" description="Disordered" evidence="17">
    <location>
        <begin position="229"/>
        <end position="334"/>
    </location>
</feature>
<feature type="compositionally biased region" description="Polar residues" evidence="17">
    <location>
        <begin position="317"/>
        <end position="330"/>
    </location>
</feature>
<evidence type="ECO:0000256" key="10">
    <source>
        <dbReference type="ARBA" id="ARBA00022833"/>
    </source>
</evidence>
<dbReference type="PANTHER" id="PTHR21220">
    <property type="entry name" value="DNA-DEPENDENT METALLOPROTEASE SPRTN"/>
    <property type="match status" value="1"/>
</dbReference>
<feature type="compositionally biased region" description="Basic and acidic residues" evidence="17">
    <location>
        <begin position="114"/>
        <end position="131"/>
    </location>
</feature>
<dbReference type="GO" id="GO:0004222">
    <property type="term" value="F:metalloendopeptidase activity"/>
    <property type="evidence" value="ECO:0007669"/>
    <property type="project" value="InterPro"/>
</dbReference>
<keyword evidence="11" id="KW-0482">Metalloprotease</keyword>
<feature type="compositionally biased region" description="Polar residues" evidence="17">
    <location>
        <begin position="265"/>
        <end position="281"/>
    </location>
</feature>
<dbReference type="GO" id="GO:0008270">
    <property type="term" value="F:zinc ion binding"/>
    <property type="evidence" value="ECO:0007669"/>
    <property type="project" value="UniProtKB-KW"/>
</dbReference>
<comment type="similarity">
    <text evidence="3">Belongs to the Spartan family.</text>
</comment>
<dbReference type="Pfam" id="PF10263">
    <property type="entry name" value="SprT-like"/>
    <property type="match status" value="1"/>
</dbReference>
<keyword evidence="7 16" id="KW-0227">DNA damage</keyword>
<dbReference type="InterPro" id="IPR044245">
    <property type="entry name" value="Spartan"/>
</dbReference>
<comment type="caution">
    <text evidence="19">The sequence shown here is derived from an EMBL/GenBank/DDBJ whole genome shotgun (WGS) entry which is preliminary data.</text>
</comment>
<feature type="region of interest" description="Disordered" evidence="17">
    <location>
        <begin position="112"/>
        <end position="146"/>
    </location>
</feature>
<evidence type="ECO:0000256" key="14">
    <source>
        <dbReference type="ARBA" id="ARBA00023885"/>
    </source>
</evidence>
<dbReference type="PANTHER" id="PTHR21220:SF0">
    <property type="entry name" value="DNA-DEPENDENT METALLOPROTEASE SPRTN"/>
    <property type="match status" value="1"/>
</dbReference>
<evidence type="ECO:0000256" key="17">
    <source>
        <dbReference type="SAM" id="MobiDB-lite"/>
    </source>
</evidence>
<evidence type="ECO:0000256" key="11">
    <source>
        <dbReference type="ARBA" id="ARBA00023049"/>
    </source>
</evidence>
<keyword evidence="4" id="KW-0158">Chromosome</keyword>
<evidence type="ECO:0000256" key="5">
    <source>
        <dbReference type="ARBA" id="ARBA00022670"/>
    </source>
</evidence>
<dbReference type="Pfam" id="PF22934">
    <property type="entry name" value="SPRTN_ZBD"/>
    <property type="match status" value="1"/>
</dbReference>
<keyword evidence="6" id="KW-0479">Metal-binding</keyword>
<dbReference type="GO" id="GO:0003697">
    <property type="term" value="F:single-stranded DNA binding"/>
    <property type="evidence" value="ECO:0007669"/>
    <property type="project" value="InterPro"/>
</dbReference>
<dbReference type="InterPro" id="IPR006640">
    <property type="entry name" value="SprT-like_domain"/>
</dbReference>
<dbReference type="SMART" id="SM00731">
    <property type="entry name" value="SprT"/>
    <property type="match status" value="1"/>
</dbReference>
<keyword evidence="20" id="KW-1185">Reference proteome</keyword>
<gene>
    <name evidence="19" type="ORF">GDO81_013278</name>
</gene>
<feature type="compositionally biased region" description="Basic and acidic residues" evidence="17">
    <location>
        <begin position="282"/>
        <end position="297"/>
    </location>
</feature>
<dbReference type="GO" id="GO:0031593">
    <property type="term" value="F:polyubiquitin modification-dependent protein binding"/>
    <property type="evidence" value="ECO:0007669"/>
    <property type="project" value="TreeGrafter"/>
</dbReference>
<organism evidence="19 20">
    <name type="scientific">Engystomops pustulosus</name>
    <name type="common">Tungara frog</name>
    <name type="synonym">Physalaemus pustulosus</name>
    <dbReference type="NCBI Taxonomy" id="76066"/>
    <lineage>
        <taxon>Eukaryota</taxon>
        <taxon>Metazoa</taxon>
        <taxon>Chordata</taxon>
        <taxon>Craniata</taxon>
        <taxon>Vertebrata</taxon>
        <taxon>Euteleostomi</taxon>
        <taxon>Amphibia</taxon>
        <taxon>Batrachia</taxon>
        <taxon>Anura</taxon>
        <taxon>Neobatrachia</taxon>
        <taxon>Hyloidea</taxon>
        <taxon>Leptodactylidae</taxon>
        <taxon>Leiuperinae</taxon>
        <taxon>Engystomops</taxon>
    </lineage>
</organism>
<protein>
    <recommendedName>
        <fullName evidence="14">DNA-dependent metalloprotease SPRTN</fullName>
    </recommendedName>
    <alternativeName>
        <fullName evidence="15">Protein with SprT-like domain at the N terminus</fullName>
    </alternativeName>
</protein>
<keyword evidence="8 16" id="KW-0863">Zinc-finger</keyword>
<dbReference type="AlphaFoldDB" id="A0AAV7AZ90"/>
<dbReference type="PROSITE" id="PS51908">
    <property type="entry name" value="ZF_UBZ4"/>
    <property type="match status" value="1"/>
</dbReference>
<name>A0AAV7AZ90_ENGPU</name>
<accession>A0AAV7AZ90</accession>
<comment type="subcellular location">
    <subcellularLocation>
        <location evidence="2">Chromosome</location>
    </subcellularLocation>
    <subcellularLocation>
        <location evidence="1">Nucleus</location>
    </subcellularLocation>
</comment>
<dbReference type="Gene3D" id="3.30.160.60">
    <property type="entry name" value="Classic Zinc Finger"/>
    <property type="match status" value="1"/>
</dbReference>
<evidence type="ECO:0000256" key="3">
    <source>
        <dbReference type="ARBA" id="ARBA00010724"/>
    </source>
</evidence>
<keyword evidence="10" id="KW-0862">Zinc</keyword>
<dbReference type="InterPro" id="IPR006642">
    <property type="entry name" value="Rad18_UBZ4"/>
</dbReference>
<keyword evidence="5" id="KW-0645">Protease</keyword>
<evidence type="ECO:0000256" key="7">
    <source>
        <dbReference type="ARBA" id="ARBA00022763"/>
    </source>
</evidence>
<evidence type="ECO:0000256" key="4">
    <source>
        <dbReference type="ARBA" id="ARBA00022454"/>
    </source>
</evidence>
<feature type="domain" description="UBZ4-type" evidence="18">
    <location>
        <begin position="331"/>
        <end position="356"/>
    </location>
</feature>
<evidence type="ECO:0000256" key="2">
    <source>
        <dbReference type="ARBA" id="ARBA00004286"/>
    </source>
</evidence>
<evidence type="ECO:0000256" key="13">
    <source>
        <dbReference type="ARBA" id="ARBA00023242"/>
    </source>
</evidence>
<dbReference type="InterPro" id="IPR055220">
    <property type="entry name" value="SPRTN_ZBD"/>
</dbReference>
<evidence type="ECO:0000313" key="19">
    <source>
        <dbReference type="EMBL" id="KAG8566516.1"/>
    </source>
</evidence>
<keyword evidence="12 16" id="KW-0234">DNA repair</keyword>
<keyword evidence="13" id="KW-0539">Nucleus</keyword>
<evidence type="ECO:0000313" key="20">
    <source>
        <dbReference type="Proteomes" id="UP000824782"/>
    </source>
</evidence>
<evidence type="ECO:0000256" key="12">
    <source>
        <dbReference type="ARBA" id="ARBA00023204"/>
    </source>
</evidence>
<evidence type="ECO:0000259" key="18">
    <source>
        <dbReference type="PROSITE" id="PS51908"/>
    </source>
</evidence>
<evidence type="ECO:0000256" key="9">
    <source>
        <dbReference type="ARBA" id="ARBA00022801"/>
    </source>
</evidence>
<dbReference type="Proteomes" id="UP000824782">
    <property type="component" value="Unassembled WGS sequence"/>
</dbReference>
<dbReference type="GO" id="GO:0005634">
    <property type="term" value="C:nucleus"/>
    <property type="evidence" value="ECO:0007669"/>
    <property type="project" value="UniProtKB-SubCell"/>
</dbReference>
<evidence type="ECO:0000256" key="8">
    <source>
        <dbReference type="ARBA" id="ARBA00022771"/>
    </source>
</evidence>